<dbReference type="Pfam" id="PF13177">
    <property type="entry name" value="DNA_pol3_delta2"/>
    <property type="match status" value="1"/>
</dbReference>
<dbReference type="AlphaFoldDB" id="A0A1F7VCV3"/>
<dbReference type="GO" id="GO:0006261">
    <property type="term" value="P:DNA-templated DNA replication"/>
    <property type="evidence" value="ECO:0007669"/>
    <property type="project" value="TreeGrafter"/>
</dbReference>
<dbReference type="InterPro" id="IPR050238">
    <property type="entry name" value="DNA_Rep/Repair_Clamp_Loader"/>
</dbReference>
<evidence type="ECO:0008006" key="3">
    <source>
        <dbReference type="Google" id="ProtNLM"/>
    </source>
</evidence>
<accession>A0A1F7VCV3</accession>
<name>A0A1F7VCV3_9BACT</name>
<dbReference type="EMBL" id="MGES01000050">
    <property type="protein sequence ID" value="OGL88380.1"/>
    <property type="molecule type" value="Genomic_DNA"/>
</dbReference>
<dbReference type="Gene3D" id="3.40.50.300">
    <property type="entry name" value="P-loop containing nucleotide triphosphate hydrolases"/>
    <property type="match status" value="1"/>
</dbReference>
<gene>
    <name evidence="1" type="ORF">A3H75_03445</name>
</gene>
<evidence type="ECO:0000313" key="1">
    <source>
        <dbReference type="EMBL" id="OGL88380.1"/>
    </source>
</evidence>
<dbReference type="STRING" id="1802410.A3H75_03445"/>
<dbReference type="SUPFAM" id="SSF52540">
    <property type="entry name" value="P-loop containing nucleoside triphosphate hydrolases"/>
    <property type="match status" value="1"/>
</dbReference>
<proteinExistence type="predicted"/>
<reference evidence="1 2" key="1">
    <citation type="journal article" date="2016" name="Nat. Commun.">
        <title>Thousands of microbial genomes shed light on interconnected biogeochemical processes in an aquifer system.</title>
        <authorList>
            <person name="Anantharaman K."/>
            <person name="Brown C.T."/>
            <person name="Hug L.A."/>
            <person name="Sharon I."/>
            <person name="Castelle C.J."/>
            <person name="Probst A.J."/>
            <person name="Thomas B.C."/>
            <person name="Singh A."/>
            <person name="Wilkins M.J."/>
            <person name="Karaoz U."/>
            <person name="Brodie E.L."/>
            <person name="Williams K.H."/>
            <person name="Hubbard S.S."/>
            <person name="Banfield J.F."/>
        </authorList>
    </citation>
    <scope>NUCLEOTIDE SEQUENCE [LARGE SCALE GENOMIC DNA]</scope>
</reference>
<dbReference type="InterPro" id="IPR027417">
    <property type="entry name" value="P-loop_NTPase"/>
</dbReference>
<dbReference type="PANTHER" id="PTHR11669:SF8">
    <property type="entry name" value="DNA POLYMERASE III SUBUNIT DELTA"/>
    <property type="match status" value="1"/>
</dbReference>
<comment type="caution">
    <text evidence="1">The sequence shown here is derived from an EMBL/GenBank/DDBJ whole genome shotgun (WGS) entry which is preliminary data.</text>
</comment>
<sequence>MFDGIVGQERTCSFLAKLCAEQSLNHAYLLVGPAHVGKATIARRFAAALLTHTGALTAHPDYCEIGVAEGDTTIAIESVRVLSAFIAQKPFVAKRKVAYVHHAEALQPLAADALLKTLEEPTGERVIVLTALHQEVLPATIRSRCHVIECGLVSDDAITAFLSAMYPEIDEATRLSAAVAALGRPGLAVRLLQDKEQWTKRIDFEQAVTALLQERTGARMRWLQKIFTPLRDTEAKRAQAEAVMGALERALHTLCRVEAGERIARYAQKQLADTRHALAHNVSPQLVIENLFITIYH</sequence>
<protein>
    <recommendedName>
        <fullName evidence="3">DNA-directed DNA polymerase</fullName>
    </recommendedName>
</protein>
<dbReference type="Proteomes" id="UP000176678">
    <property type="component" value="Unassembled WGS sequence"/>
</dbReference>
<organism evidence="1 2">
    <name type="scientific">Candidatus Uhrbacteria bacterium RIFCSPLOWO2_02_FULL_51_9</name>
    <dbReference type="NCBI Taxonomy" id="1802410"/>
    <lineage>
        <taxon>Bacteria</taxon>
        <taxon>Candidatus Uhriibacteriota</taxon>
    </lineage>
</organism>
<dbReference type="PANTHER" id="PTHR11669">
    <property type="entry name" value="REPLICATION FACTOR C / DNA POLYMERASE III GAMMA-TAU SUBUNIT"/>
    <property type="match status" value="1"/>
</dbReference>
<evidence type="ECO:0000313" key="2">
    <source>
        <dbReference type="Proteomes" id="UP000176678"/>
    </source>
</evidence>